<dbReference type="SMART" id="SM00315">
    <property type="entry name" value="RGS"/>
    <property type="match status" value="1"/>
</dbReference>
<feature type="transmembrane region" description="Helical" evidence="1">
    <location>
        <begin position="197"/>
        <end position="219"/>
    </location>
</feature>
<reference evidence="6" key="2">
    <citation type="journal article" date="2018" name="Nat. Microbiol.">
        <title>Leveraging single-cell genomics to expand the fungal tree of life.</title>
        <authorList>
            <person name="Ahrendt S.R."/>
            <person name="Quandt C.A."/>
            <person name="Ciobanu D."/>
            <person name="Clum A."/>
            <person name="Salamov A."/>
            <person name="Andreopoulos B."/>
            <person name="Cheng J.F."/>
            <person name="Woyke T."/>
            <person name="Pelin A."/>
            <person name="Henrissat B."/>
            <person name="Reynolds N.K."/>
            <person name="Benny G.L."/>
            <person name="Smith M.E."/>
            <person name="James T.Y."/>
            <person name="Grigoriev I.V."/>
        </authorList>
    </citation>
    <scope>NUCLEOTIDE SEQUENCE [LARGE SCALE GENOMIC DNA]</scope>
    <source>
        <strain evidence="6">CSF55</strain>
    </source>
</reference>
<feature type="transmembrane region" description="Helical" evidence="1">
    <location>
        <begin position="128"/>
        <end position="150"/>
    </location>
</feature>
<dbReference type="STRING" id="988480.A0A075B1Q7"/>
<evidence type="ECO:0000259" key="2">
    <source>
        <dbReference type="PROSITE" id="PS50132"/>
    </source>
</evidence>
<sequence length="353" mass="40719">MVGLTGPLWIFSYFLRSVHLVYTYYINQARLKLNTENSPLRLNQIEIFIFRLFAERRELKTTTTKSIIPESQVSNPEMAVNAKNSSGISIQVLRKILLNFIIIQFIVTIIAIAVNSTNLSSSCASPMVFLPTLVLIVLILVGIPFFLYLIRNTKDRLWVRGEIVMSMTAFGIIYVIYLLSSLLSSLRFLRLPGGTGTWVVIASILTFCITVVTPLYLSFFPQKISTSRDTDISFDKVLENPEYFEMLKIELAGSFCMENGLYWEAYKKLKSEYVPEKIKKQCWYIQKHFIETDSPYQLNLPADVIGKVTKNMQESKFSEETFAPVTKEVYNMMAMNTYPLFLQKYRKEIENHI</sequence>
<dbReference type="Gene3D" id="1.10.167.10">
    <property type="entry name" value="Regulator of G-protein Signalling 4, domain 2"/>
    <property type="match status" value="1"/>
</dbReference>
<feature type="domain" description="RGS" evidence="2">
    <location>
        <begin position="233"/>
        <end position="343"/>
    </location>
</feature>
<proteinExistence type="predicted"/>
<dbReference type="OrthoDB" id="5571061at2759"/>
<dbReference type="InterPro" id="IPR016137">
    <property type="entry name" value="RGS"/>
</dbReference>
<evidence type="ECO:0000313" key="3">
    <source>
        <dbReference type="EMBL" id="EPZ36293.1"/>
    </source>
</evidence>
<dbReference type="Proteomes" id="UP000030755">
    <property type="component" value="Unassembled WGS sequence"/>
</dbReference>
<keyword evidence="1" id="KW-0472">Membrane</keyword>
<organism evidence="3 5">
    <name type="scientific">Rozella allomycis (strain CSF55)</name>
    <dbReference type="NCBI Taxonomy" id="988480"/>
    <lineage>
        <taxon>Eukaryota</taxon>
        <taxon>Fungi</taxon>
        <taxon>Fungi incertae sedis</taxon>
        <taxon>Cryptomycota</taxon>
        <taxon>Cryptomycota incertae sedis</taxon>
        <taxon>Rozella</taxon>
    </lineage>
</organism>
<gene>
    <name evidence="3" type="ORF">O9G_003451</name>
    <name evidence="4" type="ORF">ROZALSC1DRAFT_29669</name>
</gene>
<dbReference type="InterPro" id="IPR044926">
    <property type="entry name" value="RGS_subdomain_2"/>
</dbReference>
<dbReference type="Proteomes" id="UP000281549">
    <property type="component" value="Unassembled WGS sequence"/>
</dbReference>
<reference evidence="3 5" key="1">
    <citation type="journal article" date="2013" name="Curr. Biol.">
        <title>Shared signatures of parasitism and phylogenomics unite Cryptomycota and microsporidia.</title>
        <authorList>
            <person name="James T.Y."/>
            <person name="Pelin A."/>
            <person name="Bonen L."/>
            <person name="Ahrendt S."/>
            <person name="Sain D."/>
            <person name="Corradi N."/>
            <person name="Stajich J.E."/>
        </authorList>
    </citation>
    <scope>NUCLEOTIDE SEQUENCE [LARGE SCALE GENOMIC DNA]</scope>
    <source>
        <strain evidence="3">CSF55</strain>
        <strain evidence="3">CSF55</strain>
    </source>
</reference>
<dbReference type="EMBL" id="ML005399">
    <property type="protein sequence ID" value="RKP18668.1"/>
    <property type="molecule type" value="Genomic_DNA"/>
</dbReference>
<dbReference type="PANTHER" id="PTHR10845">
    <property type="entry name" value="REGULATOR OF G PROTEIN SIGNALING"/>
    <property type="match status" value="1"/>
</dbReference>
<dbReference type="InterPro" id="IPR036305">
    <property type="entry name" value="RGS_sf"/>
</dbReference>
<protein>
    <submittedName>
        <fullName evidence="4">Regulator of G protein signaling superfamily</fullName>
    </submittedName>
</protein>
<accession>A0A075B1Q7</accession>
<feature type="transmembrane region" description="Helical" evidence="1">
    <location>
        <begin position="157"/>
        <end position="177"/>
    </location>
</feature>
<evidence type="ECO:0000313" key="4">
    <source>
        <dbReference type="EMBL" id="RKP18668.1"/>
    </source>
</evidence>
<dbReference type="Pfam" id="PF00615">
    <property type="entry name" value="RGS"/>
    <property type="match status" value="1"/>
</dbReference>
<keyword evidence="5" id="KW-1185">Reference proteome</keyword>
<dbReference type="SUPFAM" id="SSF48097">
    <property type="entry name" value="Regulator of G-protein signaling, RGS"/>
    <property type="match status" value="1"/>
</dbReference>
<keyword evidence="1" id="KW-0812">Transmembrane</keyword>
<dbReference type="AlphaFoldDB" id="A0A075B1Q7"/>
<name>A0A075B1Q7_ROZAC</name>
<dbReference type="EMBL" id="KE560603">
    <property type="protein sequence ID" value="EPZ36293.1"/>
    <property type="molecule type" value="Genomic_DNA"/>
</dbReference>
<feature type="transmembrane region" description="Helical" evidence="1">
    <location>
        <begin position="6"/>
        <end position="25"/>
    </location>
</feature>
<dbReference type="HOGENOM" id="CLU_785631_0_0_1"/>
<evidence type="ECO:0000313" key="5">
    <source>
        <dbReference type="Proteomes" id="UP000030755"/>
    </source>
</evidence>
<dbReference type="PANTHER" id="PTHR10845:SF192">
    <property type="entry name" value="DOUBLE HIT, ISOFORM B"/>
    <property type="match status" value="1"/>
</dbReference>
<evidence type="ECO:0000256" key="1">
    <source>
        <dbReference type="SAM" id="Phobius"/>
    </source>
</evidence>
<dbReference type="PROSITE" id="PS50132">
    <property type="entry name" value="RGS"/>
    <property type="match status" value="1"/>
</dbReference>
<reference evidence="4" key="3">
    <citation type="submission" date="2018-08" db="EMBL/GenBank/DDBJ databases">
        <title>Leveraging single-cell genomics to expand the Fungal Tree of Life.</title>
        <authorList>
            <consortium name="DOE Joint Genome Institute"/>
            <person name="Ahrendt S.R."/>
            <person name="Quandt C.A."/>
            <person name="Ciobanu D."/>
            <person name="Clum A."/>
            <person name="Salamov A."/>
            <person name="Andreopoulos B."/>
            <person name="Cheng J.-F."/>
            <person name="Woyke T."/>
            <person name="Pelin A."/>
            <person name="Henrissat B."/>
            <person name="Reynolds N."/>
            <person name="Benny G.L."/>
            <person name="Smith M.E."/>
            <person name="James T.Y."/>
            <person name="Grigoriev I.V."/>
        </authorList>
    </citation>
    <scope>NUCLEOTIDE SEQUENCE</scope>
    <source>
        <strain evidence="4">CSF55</strain>
    </source>
</reference>
<feature type="transmembrane region" description="Helical" evidence="1">
    <location>
        <begin position="96"/>
        <end position="116"/>
    </location>
</feature>
<keyword evidence="1" id="KW-1133">Transmembrane helix</keyword>
<evidence type="ECO:0000313" key="6">
    <source>
        <dbReference type="Proteomes" id="UP000281549"/>
    </source>
</evidence>